<dbReference type="EMBL" id="CP060052">
    <property type="protein sequence ID" value="QNE04875.1"/>
    <property type="molecule type" value="Genomic_DNA"/>
</dbReference>
<reference evidence="2 3" key="1">
    <citation type="submission" date="2020-08" db="EMBL/GenBank/DDBJ databases">
        <authorList>
            <person name="Liu G."/>
            <person name="Sun C."/>
        </authorList>
    </citation>
    <scope>NUCLEOTIDE SEQUENCE [LARGE SCALE GENOMIC DNA]</scope>
    <source>
        <strain evidence="2 3">OT19</strain>
    </source>
</reference>
<evidence type="ECO:0000313" key="3">
    <source>
        <dbReference type="Proteomes" id="UP000515297"/>
    </source>
</evidence>
<gene>
    <name evidence="2" type="ORF">H4O24_13260</name>
</gene>
<evidence type="ECO:0000313" key="2">
    <source>
        <dbReference type="EMBL" id="QNE04875.1"/>
    </source>
</evidence>
<dbReference type="Gene3D" id="3.40.50.2000">
    <property type="entry name" value="Glycogen Phosphorylase B"/>
    <property type="match status" value="1"/>
</dbReference>
<dbReference type="Proteomes" id="UP000515297">
    <property type="component" value="Chromosome"/>
</dbReference>
<protein>
    <recommendedName>
        <fullName evidence="1">Glycosyltransferase subfamily 4-like N-terminal domain-containing protein</fullName>
    </recommendedName>
</protein>
<name>A0A7G6VT10_9SPHN</name>
<proteinExistence type="predicted"/>
<evidence type="ECO:0000259" key="1">
    <source>
        <dbReference type="Pfam" id="PF13579"/>
    </source>
</evidence>
<organism evidence="2 3">
    <name type="scientific">Croceicoccus marinus</name>
    <dbReference type="NCBI Taxonomy" id="450378"/>
    <lineage>
        <taxon>Bacteria</taxon>
        <taxon>Pseudomonadati</taxon>
        <taxon>Pseudomonadota</taxon>
        <taxon>Alphaproteobacteria</taxon>
        <taxon>Sphingomonadales</taxon>
        <taxon>Erythrobacteraceae</taxon>
        <taxon>Croceicoccus</taxon>
    </lineage>
</organism>
<dbReference type="SUPFAM" id="SSF53756">
    <property type="entry name" value="UDP-Glycosyltransferase/glycogen phosphorylase"/>
    <property type="match status" value="1"/>
</dbReference>
<sequence>MTTVGYIVHDLRDMAVARRTSALRKSGIDVLLAGFVRRDASGETRSVPEGLSLGQTIDGKLGLRAVEVFRNVVSPNRLKEEFRNTDVIVARNLESLMIAARVAGDRPIVYECLDIHRLLLGNGLAGRFIKAVERYLLSRCELIIVSSPAFEREYFAVKPSSPPVMVIENKVPASIASESEAALPNNDGTFTIAWFGMLRCRRSFEVLSRLCKKYDGKLRVLIAGKPSTAEFEDFASMAAKVPNMTFVGPYSAEDLPTLYSQCHFAWTIDWFEEGLNSTWLLPNRLYEAAAFGVVPIALSGVETGQWLKRREAGLIVNDIPSLYKKLEALDGDQYGRLASKVVSIPRSDLVKTSSTGDRLAATIKGLVSGGGGNTGLQVARK</sequence>
<accession>A0A7G6VT10</accession>
<dbReference type="InterPro" id="IPR028098">
    <property type="entry name" value="Glyco_trans_4-like_N"/>
</dbReference>
<feature type="domain" description="Glycosyltransferase subfamily 4-like N-terminal" evidence="1">
    <location>
        <begin position="20"/>
        <end position="169"/>
    </location>
</feature>
<dbReference type="Pfam" id="PF13692">
    <property type="entry name" value="Glyco_trans_1_4"/>
    <property type="match status" value="1"/>
</dbReference>
<dbReference type="GO" id="GO:0016757">
    <property type="term" value="F:glycosyltransferase activity"/>
    <property type="evidence" value="ECO:0007669"/>
    <property type="project" value="UniProtKB-ARBA"/>
</dbReference>
<dbReference type="Pfam" id="PF13579">
    <property type="entry name" value="Glyco_trans_4_4"/>
    <property type="match status" value="1"/>
</dbReference>
<dbReference type="Gene3D" id="3.40.50.11010">
    <property type="match status" value="1"/>
</dbReference>
<dbReference type="AlphaFoldDB" id="A0A7G6VT10"/>
<dbReference type="RefSeq" id="WP_185884111.1">
    <property type="nucleotide sequence ID" value="NZ_CP060052.1"/>
</dbReference>